<sequence>MFDKLKSLFAKKEADNTPEDNDDLSPFENPNFITSPDKIVNLLSEIEQSSPLCTIQIDGAPQEYNSSILGIKVEKNLIILDELVPKEGNIELQATRSLKLSTFHKGIHLSFNLSDIEMGHSRGISYYKTTLPDRIFYPQRRRAPRIEISSIDIAFNGVSERTGISVSGYLFDLSRGGAGIDLPVNRARVQRGDIIKNCQISFEDYVMDFDFAVRFVKPTSPNLPKVQLGGFFENLSSKSQSKLSYFITSLERVEIRKQKN</sequence>
<reference evidence="6 7" key="1">
    <citation type="journal article" date="2011" name="J. Bacteriol.">
        <title>Complete Genome Sequence of the Aerobic Marine Methanotroph Methylomonas methanica MC09.</title>
        <authorList>
            <person name="Boden R."/>
            <person name="Cunliffe M."/>
            <person name="Scanlan J."/>
            <person name="Moussard H."/>
            <person name="Kits K.D."/>
            <person name="Klotz M.G."/>
            <person name="Jetten M.S."/>
            <person name="Vuilleumier S."/>
            <person name="Han J."/>
            <person name="Peters L."/>
            <person name="Mikhailova N."/>
            <person name="Teshima H."/>
            <person name="Tapia R."/>
            <person name="Kyrpides N."/>
            <person name="Ivanova N."/>
            <person name="Pagani I."/>
            <person name="Cheng J.F."/>
            <person name="Goodwin L."/>
            <person name="Han C."/>
            <person name="Hauser L."/>
            <person name="Land M.L."/>
            <person name="Lapidus A."/>
            <person name="Lucas S."/>
            <person name="Pitluck S."/>
            <person name="Woyke T."/>
            <person name="Stein L."/>
            <person name="Murrell J.C."/>
        </authorList>
    </citation>
    <scope>NUCLEOTIDE SEQUENCE [LARGE SCALE GENOMIC DNA]</scope>
    <source>
        <strain evidence="6 7">MC09</strain>
    </source>
</reference>
<proteinExistence type="predicted"/>
<protein>
    <submittedName>
        <fullName evidence="6">Type IV pilus assembly PilZ</fullName>
    </submittedName>
</protein>
<evidence type="ECO:0000313" key="7">
    <source>
        <dbReference type="Proteomes" id="UP000008888"/>
    </source>
</evidence>
<keyword evidence="7" id="KW-1185">Reference proteome</keyword>
<keyword evidence="2" id="KW-0547">Nucleotide-binding</keyword>
<keyword evidence="3" id="KW-0975">Bacterial flagellum</keyword>
<dbReference type="KEGG" id="mmt:Metme_1020"/>
<dbReference type="InterPro" id="IPR009926">
    <property type="entry name" value="T3SS_YcgR_PilZN"/>
</dbReference>
<dbReference type="Pfam" id="PF07317">
    <property type="entry name" value="PilZN"/>
    <property type="match status" value="1"/>
</dbReference>
<feature type="domain" description="Type III secretion system flagellar brake protein YcgR PilZN" evidence="5">
    <location>
        <begin position="33"/>
        <end position="136"/>
    </location>
</feature>
<keyword evidence="1" id="KW-0973">c-di-GMP</keyword>
<dbReference type="InterPro" id="IPR009875">
    <property type="entry name" value="PilZ_domain"/>
</dbReference>
<dbReference type="Pfam" id="PF07238">
    <property type="entry name" value="PilZ"/>
    <property type="match status" value="1"/>
</dbReference>
<dbReference type="Proteomes" id="UP000008888">
    <property type="component" value="Chromosome"/>
</dbReference>
<dbReference type="OrthoDB" id="5572581at2"/>
<evidence type="ECO:0000256" key="1">
    <source>
        <dbReference type="ARBA" id="ARBA00022636"/>
    </source>
</evidence>
<reference evidence="7" key="3">
    <citation type="submission" date="2011-05" db="EMBL/GenBank/DDBJ databases">
        <title>Complete sequence of Methylomonas methanica MC09.</title>
        <authorList>
            <consortium name="US DOE Joint Genome Institute"/>
            <person name="Lucas S."/>
            <person name="Han J."/>
            <person name="Lapidus A."/>
            <person name="Cheng J.-F."/>
            <person name="Goodwin L."/>
            <person name="Pitluck S."/>
            <person name="Peters L."/>
            <person name="Mikhailova N."/>
            <person name="Teshima H."/>
            <person name="Han C."/>
            <person name="Tapia R."/>
            <person name="Land M."/>
            <person name="Hauser L."/>
            <person name="Kyrpides N."/>
            <person name="Ivanova N."/>
            <person name="Pagani I."/>
            <person name="Stein L."/>
            <person name="Woyke T."/>
        </authorList>
    </citation>
    <scope>NUCLEOTIDE SEQUENCE [LARGE SCALE GENOMIC DNA]</scope>
    <source>
        <strain evidence="7">MC09</strain>
    </source>
</reference>
<gene>
    <name evidence="6" type="ordered locus">Metme_1020</name>
</gene>
<evidence type="ECO:0000256" key="3">
    <source>
        <dbReference type="ARBA" id="ARBA00023143"/>
    </source>
</evidence>
<dbReference type="Gene3D" id="2.40.10.220">
    <property type="entry name" value="predicted glycosyltransferase like domains"/>
    <property type="match status" value="1"/>
</dbReference>
<dbReference type="HOGENOM" id="CLU_1068779_0_0_6"/>
<evidence type="ECO:0000259" key="5">
    <source>
        <dbReference type="Pfam" id="PF07317"/>
    </source>
</evidence>
<name>F9ZV23_METMM</name>
<feature type="domain" description="PilZ" evidence="4">
    <location>
        <begin position="139"/>
        <end position="247"/>
    </location>
</feature>
<dbReference type="AlphaFoldDB" id="F9ZV23"/>
<dbReference type="STRING" id="857087.Metme_1020"/>
<dbReference type="RefSeq" id="WP_013817722.1">
    <property type="nucleotide sequence ID" value="NC_015572.1"/>
</dbReference>
<evidence type="ECO:0000256" key="2">
    <source>
        <dbReference type="ARBA" id="ARBA00022741"/>
    </source>
</evidence>
<evidence type="ECO:0000259" key="4">
    <source>
        <dbReference type="Pfam" id="PF07238"/>
    </source>
</evidence>
<organism evidence="6 7">
    <name type="scientific">Methylomonas methanica (strain DSM 25384 / MC09)</name>
    <dbReference type="NCBI Taxonomy" id="857087"/>
    <lineage>
        <taxon>Bacteria</taxon>
        <taxon>Pseudomonadati</taxon>
        <taxon>Pseudomonadota</taxon>
        <taxon>Gammaproteobacteria</taxon>
        <taxon>Methylococcales</taxon>
        <taxon>Methylococcaceae</taxon>
        <taxon>Methylomonas</taxon>
    </lineage>
</organism>
<dbReference type="EMBL" id="CP002738">
    <property type="protein sequence ID" value="AEF99456.1"/>
    <property type="molecule type" value="Genomic_DNA"/>
</dbReference>
<dbReference type="GO" id="GO:0035438">
    <property type="term" value="F:cyclic-di-GMP binding"/>
    <property type="evidence" value="ECO:0007669"/>
    <property type="project" value="InterPro"/>
</dbReference>
<dbReference type="eggNOG" id="COG5581">
    <property type="taxonomic scope" value="Bacteria"/>
</dbReference>
<reference key="2">
    <citation type="submission" date="2011-05" db="EMBL/GenBank/DDBJ databases">
        <title>Complete genome sequence of the aerobic marine methanotroph Methylomonas methanica MC09.</title>
        <authorList>
            <person name="Boden R."/>
            <person name="Cunliffe M."/>
            <person name="Scanlan J."/>
            <person name="Moussard H."/>
            <person name="Kits K.D."/>
            <person name="Klotz M."/>
            <person name="Jetten M."/>
            <person name="Vuilleumier S."/>
            <person name="Han J."/>
            <person name="Peters L."/>
            <person name="Mikhailova N."/>
            <person name="Teshima H."/>
            <person name="Tapia R."/>
            <person name="Kyrpides N."/>
            <person name="Ivanova N."/>
            <person name="Pagani I."/>
            <person name="Cheng J.-F."/>
            <person name="Goodwin L."/>
            <person name="Han C."/>
            <person name="Hauser L."/>
            <person name="Land M."/>
            <person name="Lapidus A."/>
            <person name="Lucas S."/>
            <person name="Pitluck S."/>
            <person name="Woyke T."/>
            <person name="Stein L.Y."/>
            <person name="Murrell C."/>
        </authorList>
    </citation>
    <scope>NUCLEOTIDE SEQUENCE</scope>
    <source>
        <strain>MC09</strain>
    </source>
</reference>
<evidence type="ECO:0000313" key="6">
    <source>
        <dbReference type="EMBL" id="AEF99456.1"/>
    </source>
</evidence>
<dbReference type="Gene3D" id="2.30.110.10">
    <property type="entry name" value="Electron Transport, Fmn-binding Protein, Chain A"/>
    <property type="match status" value="1"/>
</dbReference>
<accession>F9ZV23</accession>
<dbReference type="InterPro" id="IPR012349">
    <property type="entry name" value="Split_barrel_FMN-bd"/>
</dbReference>